<evidence type="ECO:0000256" key="2">
    <source>
        <dbReference type="ARBA" id="ARBA00022803"/>
    </source>
</evidence>
<dbReference type="InterPro" id="IPR052346">
    <property type="entry name" value="O-mannosyl-transferase_TMTC"/>
</dbReference>
<evidence type="ECO:0000256" key="3">
    <source>
        <dbReference type="SAM" id="Phobius"/>
    </source>
</evidence>
<keyword evidence="3" id="KW-1133">Transmembrane helix</keyword>
<keyword evidence="1" id="KW-0677">Repeat</keyword>
<feature type="transmembrane region" description="Helical" evidence="3">
    <location>
        <begin position="189"/>
        <end position="208"/>
    </location>
</feature>
<gene>
    <name evidence="4" type="ORF">FKY71_13765</name>
</gene>
<feature type="transmembrane region" description="Helical" evidence="3">
    <location>
        <begin position="80"/>
        <end position="101"/>
    </location>
</feature>
<feature type="transmembrane region" description="Helical" evidence="3">
    <location>
        <begin position="108"/>
        <end position="126"/>
    </location>
</feature>
<sequence length="345" mass="38520">MAIATLLVYWPGLAGGFLFDDHSNLKLLANFGRVDDWDSFWLYVLSGFSGPTGRPLSYLSFLIDANHWPADPWPFKRTNVLIHMTTGLLLLGLLRSLVLALGYPARRATWIALTAAALWLLHPLWVSTTLYVVQRMAQLATLFVIAGLWAWVHLRLRREPRLDARWVLLGGAAIIPATLLATLSKENGALLPVLTLVLEATILAAMDARLGRIPSRGFRWFCWILLGTPALLIIGYLLSRFPALLAGDAGSRDFTPGERLLTQARILWQYVQHLLLPWPYPGGIFHDDLQHSTGLFRPWTTALAVAGWLAVTALAWRYRRAWPAASAAVLFFLTGHLLESSFINL</sequence>
<keyword evidence="3" id="KW-0812">Transmembrane</keyword>
<dbReference type="Proteomes" id="UP000315400">
    <property type="component" value="Unassembled WGS sequence"/>
</dbReference>
<evidence type="ECO:0000313" key="5">
    <source>
        <dbReference type="Proteomes" id="UP000315400"/>
    </source>
</evidence>
<reference evidence="4 5" key="1">
    <citation type="submission" date="2019-06" db="EMBL/GenBank/DDBJ databases">
        <title>Metagenome assembled Genome of Spiribacter salinus SL48-SHIP from the microbial mat of Salt Lake 48 (Novosibirsk region, Russia).</title>
        <authorList>
            <person name="Shipova A."/>
            <person name="Rozanov A.S."/>
            <person name="Bryanskaya A.V."/>
            <person name="Peltek S.E."/>
        </authorList>
    </citation>
    <scope>NUCLEOTIDE SEQUENCE [LARGE SCALE GENOMIC DNA]</scope>
    <source>
        <strain evidence="4">SL48-SHIP-2</strain>
    </source>
</reference>
<feature type="transmembrane region" description="Helical" evidence="3">
    <location>
        <begin position="132"/>
        <end position="152"/>
    </location>
</feature>
<feature type="transmembrane region" description="Helical" evidence="3">
    <location>
        <begin position="321"/>
        <end position="338"/>
    </location>
</feature>
<accession>A0A540VNW4</accession>
<feature type="non-terminal residue" evidence="4">
    <location>
        <position position="345"/>
    </location>
</feature>
<evidence type="ECO:0008006" key="6">
    <source>
        <dbReference type="Google" id="ProtNLM"/>
    </source>
</evidence>
<evidence type="ECO:0000313" key="4">
    <source>
        <dbReference type="EMBL" id="TQE98450.1"/>
    </source>
</evidence>
<proteinExistence type="predicted"/>
<comment type="caution">
    <text evidence="4">The sequence shown here is derived from an EMBL/GenBank/DDBJ whole genome shotgun (WGS) entry which is preliminary data.</text>
</comment>
<feature type="transmembrane region" description="Helical" evidence="3">
    <location>
        <begin position="220"/>
        <end position="238"/>
    </location>
</feature>
<feature type="transmembrane region" description="Helical" evidence="3">
    <location>
        <begin position="164"/>
        <end position="183"/>
    </location>
</feature>
<evidence type="ECO:0000256" key="1">
    <source>
        <dbReference type="ARBA" id="ARBA00022737"/>
    </source>
</evidence>
<name>A0A540VNW4_9GAMM</name>
<dbReference type="PANTHER" id="PTHR44227">
    <property type="match status" value="1"/>
</dbReference>
<dbReference type="EMBL" id="VIFK01000200">
    <property type="protein sequence ID" value="TQE98450.1"/>
    <property type="molecule type" value="Genomic_DNA"/>
</dbReference>
<keyword evidence="2" id="KW-0802">TPR repeat</keyword>
<feature type="transmembrane region" description="Helical" evidence="3">
    <location>
        <begin position="296"/>
        <end position="316"/>
    </location>
</feature>
<keyword evidence="3" id="KW-0472">Membrane</keyword>
<organism evidence="4 5">
    <name type="scientific">Spiribacter salinus</name>
    <dbReference type="NCBI Taxonomy" id="1335746"/>
    <lineage>
        <taxon>Bacteria</taxon>
        <taxon>Pseudomonadati</taxon>
        <taxon>Pseudomonadota</taxon>
        <taxon>Gammaproteobacteria</taxon>
        <taxon>Chromatiales</taxon>
        <taxon>Ectothiorhodospiraceae</taxon>
        <taxon>Spiribacter</taxon>
    </lineage>
</organism>
<protein>
    <recommendedName>
        <fullName evidence="6">Tetratricopeptide repeat protein</fullName>
    </recommendedName>
</protein>
<dbReference type="PANTHER" id="PTHR44227:SF3">
    <property type="entry name" value="PROTEIN O-MANNOSYL-TRANSFERASE TMTC4"/>
    <property type="match status" value="1"/>
</dbReference>
<dbReference type="AlphaFoldDB" id="A0A540VNW4"/>